<feature type="transmembrane region" description="Helical" evidence="1">
    <location>
        <begin position="12"/>
        <end position="33"/>
    </location>
</feature>
<feature type="transmembrane region" description="Helical" evidence="1">
    <location>
        <begin position="45"/>
        <end position="65"/>
    </location>
</feature>
<dbReference type="InterPro" id="IPR018750">
    <property type="entry name" value="DUF2306_membrane"/>
</dbReference>
<comment type="caution">
    <text evidence="2">The sequence shown here is derived from an EMBL/GenBank/DDBJ whole genome shotgun (WGS) entry which is preliminary data.</text>
</comment>
<keyword evidence="1" id="KW-0472">Membrane</keyword>
<name>A0ABS0A9C3_9FLAO</name>
<evidence type="ECO:0000256" key="1">
    <source>
        <dbReference type="SAM" id="Phobius"/>
    </source>
</evidence>
<dbReference type="Proteomes" id="UP001194729">
    <property type="component" value="Unassembled WGS sequence"/>
</dbReference>
<reference evidence="2 3" key="1">
    <citation type="submission" date="2020-11" db="EMBL/GenBank/DDBJ databases">
        <title>P. mediterranea TC4 genome.</title>
        <authorList>
            <person name="Molmeret M."/>
        </authorList>
    </citation>
    <scope>NUCLEOTIDE SEQUENCE [LARGE SCALE GENOMIC DNA]</scope>
    <source>
        <strain evidence="2 3">TC4</strain>
    </source>
</reference>
<evidence type="ECO:0000313" key="2">
    <source>
        <dbReference type="EMBL" id="MBF4985721.1"/>
    </source>
</evidence>
<dbReference type="Pfam" id="PF10067">
    <property type="entry name" value="DUF2306"/>
    <property type="match status" value="1"/>
</dbReference>
<dbReference type="EMBL" id="JADKYU010000835">
    <property type="protein sequence ID" value="MBF4985721.1"/>
    <property type="molecule type" value="Genomic_DNA"/>
</dbReference>
<organism evidence="2 3">
    <name type="scientific">Nonlabens mediterrranea</name>
    <dbReference type="NCBI Taxonomy" id="1419947"/>
    <lineage>
        <taxon>Bacteria</taxon>
        <taxon>Pseudomonadati</taxon>
        <taxon>Bacteroidota</taxon>
        <taxon>Flavobacteriia</taxon>
        <taxon>Flavobacteriales</taxon>
        <taxon>Flavobacteriaceae</taxon>
        <taxon>Nonlabens</taxon>
    </lineage>
</organism>
<sequence length="133" mass="15038">MLLFTSSYNFLMYLHLSTVVPCIFLGAYLLFFRKGNTLHKVLGKIYMTLMMITAIASLFLPALVGPQFLNHFGWIHLFSFLTLYSIPTALIAIKKGKVRKHKIKMIMLYVGAIMIAGGFTLVPGRYLHGVFFG</sequence>
<feature type="transmembrane region" description="Helical" evidence="1">
    <location>
        <begin position="105"/>
        <end position="127"/>
    </location>
</feature>
<evidence type="ECO:0000313" key="3">
    <source>
        <dbReference type="Proteomes" id="UP001194729"/>
    </source>
</evidence>
<keyword evidence="1" id="KW-0812">Transmembrane</keyword>
<feature type="transmembrane region" description="Helical" evidence="1">
    <location>
        <begin position="71"/>
        <end position="93"/>
    </location>
</feature>
<keyword evidence="1" id="KW-1133">Transmembrane helix</keyword>
<keyword evidence="3" id="KW-1185">Reference proteome</keyword>
<protein>
    <submittedName>
        <fullName evidence="2">DUF2306 domain-containing protein</fullName>
    </submittedName>
</protein>
<accession>A0ABS0A9C3</accession>
<gene>
    <name evidence="2" type="ORF">FNJ87_15785</name>
</gene>
<proteinExistence type="predicted"/>